<comment type="caution">
    <text evidence="1">The sequence shown here is derived from an EMBL/GenBank/DDBJ whole genome shotgun (WGS) entry which is preliminary data.</text>
</comment>
<dbReference type="EMBL" id="CM056817">
    <property type="protein sequence ID" value="KAJ8620700.1"/>
    <property type="molecule type" value="Genomic_DNA"/>
</dbReference>
<name>A0ACC2KHT6_PERAE</name>
<evidence type="ECO:0000313" key="1">
    <source>
        <dbReference type="EMBL" id="KAJ8620700.1"/>
    </source>
</evidence>
<accession>A0ACC2KHT6</accession>
<sequence length="292" mass="31963">MSSKICQGLQSCLEPRLVQQALCLRLVSPKPHIFKRAEPYTSSGSDLYTNPPTPTRKCDTNEAGQRDSSAFSSINSLADTPQEAVKYIHPLLRRSCSSMSAKSLELCTESLGCETGTGITENNWFSSSNSFKESEIESLSEIRRGGSNQASVKKKNKCKEAFPPPLTSIAGGSCIHVKPHREDGRLVIKTITAPSSRSYFQAERREGRLLLRFQNKSTPCSTMEQPKEEEEDEHERDDEVRESGNVEDINGDESNGGGEMGIGKIQRPGRCSEGGNGNRGMVVLGSLWVASS</sequence>
<reference evidence="1 2" key="1">
    <citation type="journal article" date="2022" name="Hortic Res">
        <title>A haplotype resolved chromosomal level avocado genome allows analysis of novel avocado genes.</title>
        <authorList>
            <person name="Nath O."/>
            <person name="Fletcher S.J."/>
            <person name="Hayward A."/>
            <person name="Shaw L.M."/>
            <person name="Masouleh A.K."/>
            <person name="Furtado A."/>
            <person name="Henry R.J."/>
            <person name="Mitter N."/>
        </authorList>
    </citation>
    <scope>NUCLEOTIDE SEQUENCE [LARGE SCALE GENOMIC DNA]</scope>
    <source>
        <strain evidence="2">cv. Hass</strain>
    </source>
</reference>
<dbReference type="Proteomes" id="UP001234297">
    <property type="component" value="Chromosome 9"/>
</dbReference>
<keyword evidence="2" id="KW-1185">Reference proteome</keyword>
<evidence type="ECO:0000313" key="2">
    <source>
        <dbReference type="Proteomes" id="UP001234297"/>
    </source>
</evidence>
<proteinExistence type="predicted"/>
<organism evidence="1 2">
    <name type="scientific">Persea americana</name>
    <name type="common">Avocado</name>
    <dbReference type="NCBI Taxonomy" id="3435"/>
    <lineage>
        <taxon>Eukaryota</taxon>
        <taxon>Viridiplantae</taxon>
        <taxon>Streptophyta</taxon>
        <taxon>Embryophyta</taxon>
        <taxon>Tracheophyta</taxon>
        <taxon>Spermatophyta</taxon>
        <taxon>Magnoliopsida</taxon>
        <taxon>Magnoliidae</taxon>
        <taxon>Laurales</taxon>
        <taxon>Lauraceae</taxon>
        <taxon>Persea</taxon>
    </lineage>
</organism>
<gene>
    <name evidence="1" type="ORF">MRB53_029229</name>
</gene>
<protein>
    <submittedName>
        <fullName evidence="1">Uncharacterized protein</fullName>
    </submittedName>
</protein>